<evidence type="ECO:0000256" key="3">
    <source>
        <dbReference type="ARBA" id="ARBA00022679"/>
    </source>
</evidence>
<dbReference type="Gene3D" id="3.40.50.150">
    <property type="entry name" value="Vaccinia Virus protein VP39"/>
    <property type="match status" value="1"/>
</dbReference>
<sequence>MHDDHPHHDRPLRVGSLFSGYGGLDLAIEHVLDAETVWFSEINEPVARVFAHHWPDVPNLGDITTIDWCDVPPVDVLCGGFPCQDVSTVGKRAGLAPGTRSGLWSRMAEAIDALQPRLVVIENVRGLLSSPAIRPPVQGDDDDDRNPDDATPGDATVCYLESDAWGLGDDAARPLRAVGAVLGDLAYLGYDASWIGLPASSVGAPHHRYRIFITAHPAGAVPHTAGDGLDPWRRDPGPGAGASGHDRPVASGDRPRAERAAWLTGQAERVRDAVEPDRDHLRRWGAYGHAIAQWDTSPDATPQPRRS</sequence>
<feature type="compositionally biased region" description="Basic and acidic residues" evidence="8">
    <location>
        <begin position="268"/>
        <end position="278"/>
    </location>
</feature>
<evidence type="ECO:0000256" key="5">
    <source>
        <dbReference type="ARBA" id="ARBA00022747"/>
    </source>
</evidence>
<keyword evidence="2 6" id="KW-0489">Methyltransferase</keyword>
<accession>A0ABZ2FHR0</accession>
<comment type="similarity">
    <text evidence="6 7">Belongs to the class I-like SAM-binding methyltransferase superfamily. C5-methyltransferase family.</text>
</comment>
<dbReference type="EC" id="2.1.1.37" evidence="1"/>
<feature type="region of interest" description="Disordered" evidence="8">
    <location>
        <begin position="132"/>
        <end position="155"/>
    </location>
</feature>
<dbReference type="EMBL" id="CP104874">
    <property type="protein sequence ID" value="WWF06023.1"/>
    <property type="molecule type" value="Genomic_DNA"/>
</dbReference>
<evidence type="ECO:0000256" key="4">
    <source>
        <dbReference type="ARBA" id="ARBA00022691"/>
    </source>
</evidence>
<evidence type="ECO:0000313" key="10">
    <source>
        <dbReference type="Proteomes" id="UP001381003"/>
    </source>
</evidence>
<evidence type="ECO:0000313" key="9">
    <source>
        <dbReference type="EMBL" id="WWF06023.1"/>
    </source>
</evidence>
<gene>
    <name evidence="9" type="primary">dcm</name>
    <name evidence="9" type="ORF">N5P18_03885</name>
</gene>
<dbReference type="SUPFAM" id="SSF53335">
    <property type="entry name" value="S-adenosyl-L-methionine-dependent methyltransferases"/>
    <property type="match status" value="1"/>
</dbReference>
<evidence type="ECO:0000256" key="2">
    <source>
        <dbReference type="ARBA" id="ARBA00022603"/>
    </source>
</evidence>
<feature type="compositionally biased region" description="Basic and acidic residues" evidence="8">
    <location>
        <begin position="244"/>
        <end position="259"/>
    </location>
</feature>
<evidence type="ECO:0000256" key="8">
    <source>
        <dbReference type="SAM" id="MobiDB-lite"/>
    </source>
</evidence>
<dbReference type="NCBIfam" id="TIGR00675">
    <property type="entry name" value="dcm"/>
    <property type="match status" value="1"/>
</dbReference>
<evidence type="ECO:0000256" key="6">
    <source>
        <dbReference type="PROSITE-ProRule" id="PRU01016"/>
    </source>
</evidence>
<name>A0ABZ2FHR0_9MICO</name>
<dbReference type="Proteomes" id="UP001381003">
    <property type="component" value="Chromosome"/>
</dbReference>
<proteinExistence type="inferred from homology"/>
<organism evidence="9 10">
    <name type="scientific">Janibacter terrae</name>
    <dbReference type="NCBI Taxonomy" id="103817"/>
    <lineage>
        <taxon>Bacteria</taxon>
        <taxon>Bacillati</taxon>
        <taxon>Actinomycetota</taxon>
        <taxon>Actinomycetes</taxon>
        <taxon>Micrococcales</taxon>
        <taxon>Intrasporangiaceae</taxon>
        <taxon>Janibacter</taxon>
    </lineage>
</organism>
<protein>
    <recommendedName>
        <fullName evidence="1">DNA (cytosine-5-)-methyltransferase</fullName>
        <ecNumber evidence="1">2.1.1.37</ecNumber>
    </recommendedName>
</protein>
<reference evidence="9 10" key="1">
    <citation type="submission" date="2022-09" db="EMBL/GenBank/DDBJ databases">
        <title>Complete genome sequence of Janibacter terrae strain COS04-44, PCL-degrading bacteria isolated from oil spilled coast.</title>
        <authorList>
            <person name="Park H."/>
            <person name="Kim J.Y."/>
            <person name="An S.H."/>
            <person name="Lee C.M."/>
            <person name="Weon H.-Y."/>
        </authorList>
    </citation>
    <scope>NUCLEOTIDE SEQUENCE [LARGE SCALE GENOMIC DNA]</scope>
    <source>
        <strain evidence="9 10">COS04-44</strain>
    </source>
</reference>
<feature type="region of interest" description="Disordered" evidence="8">
    <location>
        <begin position="223"/>
        <end position="278"/>
    </location>
</feature>
<dbReference type="PROSITE" id="PS51679">
    <property type="entry name" value="SAM_MT_C5"/>
    <property type="match status" value="1"/>
</dbReference>
<feature type="active site" evidence="6">
    <location>
        <position position="83"/>
    </location>
</feature>
<dbReference type="RefSeq" id="WP_338538732.1">
    <property type="nucleotide sequence ID" value="NZ_CP104874.1"/>
</dbReference>
<evidence type="ECO:0000256" key="7">
    <source>
        <dbReference type="RuleBase" id="RU000416"/>
    </source>
</evidence>
<dbReference type="PRINTS" id="PR00105">
    <property type="entry name" value="C5METTRFRASE"/>
</dbReference>
<dbReference type="PANTHER" id="PTHR10629">
    <property type="entry name" value="CYTOSINE-SPECIFIC METHYLTRANSFERASE"/>
    <property type="match status" value="1"/>
</dbReference>
<keyword evidence="10" id="KW-1185">Reference proteome</keyword>
<dbReference type="PANTHER" id="PTHR10629:SF52">
    <property type="entry name" value="DNA (CYTOSINE-5)-METHYLTRANSFERASE 1"/>
    <property type="match status" value="1"/>
</dbReference>
<evidence type="ECO:0000256" key="1">
    <source>
        <dbReference type="ARBA" id="ARBA00011975"/>
    </source>
</evidence>
<keyword evidence="3 6" id="KW-0808">Transferase</keyword>
<dbReference type="Pfam" id="PF00145">
    <property type="entry name" value="DNA_methylase"/>
    <property type="match status" value="1"/>
</dbReference>
<dbReference type="InterPro" id="IPR001525">
    <property type="entry name" value="C5_MeTfrase"/>
</dbReference>
<keyword evidence="5" id="KW-0680">Restriction system</keyword>
<dbReference type="GO" id="GO:0003886">
    <property type="term" value="F:DNA (cytosine-5-)-methyltransferase activity"/>
    <property type="evidence" value="ECO:0007669"/>
    <property type="project" value="UniProtKB-EC"/>
</dbReference>
<dbReference type="InterPro" id="IPR029063">
    <property type="entry name" value="SAM-dependent_MTases_sf"/>
</dbReference>
<dbReference type="InterPro" id="IPR050390">
    <property type="entry name" value="C5-Methyltransferase"/>
</dbReference>
<keyword evidence="4 6" id="KW-0949">S-adenosyl-L-methionine</keyword>
<dbReference type="GO" id="GO:0032259">
    <property type="term" value="P:methylation"/>
    <property type="evidence" value="ECO:0007669"/>
    <property type="project" value="UniProtKB-KW"/>
</dbReference>